<dbReference type="RefSeq" id="WP_044219294.1">
    <property type="nucleotide sequence ID" value="NZ_JRYR02000001.1"/>
</dbReference>
<dbReference type="Proteomes" id="UP000179797">
    <property type="component" value="Unassembled WGS sequence"/>
</dbReference>
<dbReference type="STRING" id="915059.NH26_05325"/>
<organism evidence="1 2">
    <name type="scientific">Flammeovirga pacifica</name>
    <dbReference type="NCBI Taxonomy" id="915059"/>
    <lineage>
        <taxon>Bacteria</taxon>
        <taxon>Pseudomonadati</taxon>
        <taxon>Bacteroidota</taxon>
        <taxon>Cytophagia</taxon>
        <taxon>Cytophagales</taxon>
        <taxon>Flammeovirgaceae</taxon>
        <taxon>Flammeovirga</taxon>
    </lineage>
</organism>
<dbReference type="AlphaFoldDB" id="A0A1S1YXS8"/>
<gene>
    <name evidence="1" type="ORF">NH26_05325</name>
</gene>
<name>A0A1S1YXS8_FLAPC</name>
<reference evidence="1 2" key="1">
    <citation type="journal article" date="2012" name="Int. J. Syst. Evol. Microbiol.">
        <title>Flammeovirga pacifica sp. nov., isolated from deep-sea sediment.</title>
        <authorList>
            <person name="Xu H."/>
            <person name="Fu Y."/>
            <person name="Yang N."/>
            <person name="Ding Z."/>
            <person name="Lai Q."/>
            <person name="Zeng R."/>
        </authorList>
    </citation>
    <scope>NUCLEOTIDE SEQUENCE [LARGE SCALE GENOMIC DNA]</scope>
    <source>
        <strain evidence="2">DSM 24597 / LMG 26175 / WPAGA1</strain>
    </source>
</reference>
<keyword evidence="2" id="KW-1185">Reference proteome</keyword>
<dbReference type="EMBL" id="JRYR02000001">
    <property type="protein sequence ID" value="OHX65811.1"/>
    <property type="molecule type" value="Genomic_DNA"/>
</dbReference>
<sequence length="192" mass="22344">MSIQDNYSFLEHIADTTEVNNISFDNWQQLNSHTIISMARKFLIEKNITVRKIPLKTIYAFITDSGLESLPKQQQRWAILFSNAVTYKNPCKQHLTLVKILRDASLEEVEILHYLKKISFIEYETSRIWIKIKGIEQWALQTLDCSGIDIEIILENLLMKRLIEISNSGEEMRIAPLGMHFILECEKPFGLS</sequence>
<protein>
    <submittedName>
        <fullName evidence="1">Uncharacterized protein</fullName>
    </submittedName>
</protein>
<evidence type="ECO:0000313" key="1">
    <source>
        <dbReference type="EMBL" id="OHX65811.1"/>
    </source>
</evidence>
<evidence type="ECO:0000313" key="2">
    <source>
        <dbReference type="Proteomes" id="UP000179797"/>
    </source>
</evidence>
<comment type="caution">
    <text evidence="1">The sequence shown here is derived from an EMBL/GenBank/DDBJ whole genome shotgun (WGS) entry which is preliminary data.</text>
</comment>
<proteinExistence type="predicted"/>
<dbReference type="OrthoDB" id="977926at2"/>
<accession>A0A1S1YXS8</accession>